<proteinExistence type="predicted"/>
<dbReference type="Proteomes" id="UP001164250">
    <property type="component" value="Chromosome 8"/>
</dbReference>
<protein>
    <submittedName>
        <fullName evidence="1">Uncharacterized protein</fullName>
    </submittedName>
</protein>
<accession>A0ACC1AWW9</accession>
<evidence type="ECO:0000313" key="1">
    <source>
        <dbReference type="EMBL" id="KAJ0091124.1"/>
    </source>
</evidence>
<comment type="caution">
    <text evidence="1">The sequence shown here is derived from an EMBL/GenBank/DDBJ whole genome shotgun (WGS) entry which is preliminary data.</text>
</comment>
<name>A0ACC1AWW9_9ROSI</name>
<reference evidence="2" key="1">
    <citation type="journal article" date="2023" name="G3 (Bethesda)">
        <title>Genome assembly and association tests identify interacting loci associated with vigor, precocity, and sex in interspecific pistachio rootstocks.</title>
        <authorList>
            <person name="Palmer W."/>
            <person name="Jacygrad E."/>
            <person name="Sagayaradj S."/>
            <person name="Cavanaugh K."/>
            <person name="Han R."/>
            <person name="Bertier L."/>
            <person name="Beede B."/>
            <person name="Kafkas S."/>
            <person name="Golino D."/>
            <person name="Preece J."/>
            <person name="Michelmore R."/>
        </authorList>
    </citation>
    <scope>NUCLEOTIDE SEQUENCE [LARGE SCALE GENOMIC DNA]</scope>
</reference>
<evidence type="ECO:0000313" key="2">
    <source>
        <dbReference type="Proteomes" id="UP001164250"/>
    </source>
</evidence>
<keyword evidence="2" id="KW-1185">Reference proteome</keyword>
<dbReference type="EMBL" id="CM047904">
    <property type="protein sequence ID" value="KAJ0091124.1"/>
    <property type="molecule type" value="Genomic_DNA"/>
</dbReference>
<sequence length="1158" mass="126848">MPNDLASQSLSMPSNQMGQLEPISNKLESSIQMGLMGSGTGGSLQQVSVTNMQFGPVAPGYSVSASQQKPVSNMQMGILLPMSNNPGSEILPVSNQQTFQMEPQAYNLVQQQFFLPDKQMGGLGTMSNSLASQQFSSLNKRKAPMEPVSNNSLSPKPLMSNKRVAQPEHRPWLQQTSGPDRRVVQQMQFMPNSPGSQNSPTLNKKVVPKESATSKPGPRKQSIPKSQNTPLQPSSKLRTESFESVRSKMRESLASALALVSQLQDKSLKEEKNGQNEAENILRKTEENSQTAGSSPTASCAVEPVSEERKERLPSQEGSSAPLCLDNQNASQGYFANENITNSSQMSKSNGQEFQYGNFLPDEDVPFSDNFFARDELLQGNGLSWVLEPIEVAVKREVPAAVKQESGNVQVGGDRDGGERQSDQSPQILASKIEAELFKLFGGVNKKYKEKGRSLLFNLKDPNNPDLREKVMSGEIPPERLCAMSAEELASKELSEWRMAKAEEFAQMVFLPDEDDTRRLVKKTHKGEVQVEVEQVDAASADVSVGASSLAQVSSKAKKKEVSSPSKAVGMKDGSNTAAADRKSNLEDKERPCSVASPSNEGTDLMEGLMVDNELKDAEFLPPIVSLDEFMESLNTEPPFENLPVDAEKPAGTSDKDDSEVGSESKSPVQTPADPVDTRPAKPDNVDLKSRESEADAKPSDSPVKSETAPSTFVPKGELVWDGLLQLNISAMASVIGIYKRYHIINFYTSNKCTVRIGIKFLSKSGEKTSGKGWANFLEIKGRVRLEAFEKFLQELPMSRSRAVMVSQVCLPCIKYILHLVEKVASPKGEHASLSEVADSYVLDGRVGFAEPAPGIELYFCPPHIKTREMVSKILPNDQLEAINAIDNGLIGVVVWRKAQLTSTISPNSASHHKHPSKKHFSSRRNQDKNTNMNVNITASPKPSSMSQARPPSVYAKSSNDDDEDDDVPPGFGPPSGRDDDDLPEFNFSGGSAPKPSRGVGMTHFHPHTQTPSRPVDQMRELIQKYGQPQGSPTVDRRGVGVGIQAWNNDDDDDIPEWQPQAPQNQPTHHPVHAYQRTNMDNQQLHYGSPQLHSHQQYRQPNVPQMNVMQSQQNASHLWAHGQYGVPPPAAQPSGVQLYGAGQPGLSWRQDAPKSRGF</sequence>
<gene>
    <name evidence="1" type="ORF">Patl1_12831</name>
</gene>
<organism evidence="1 2">
    <name type="scientific">Pistacia atlantica</name>
    <dbReference type="NCBI Taxonomy" id="434234"/>
    <lineage>
        <taxon>Eukaryota</taxon>
        <taxon>Viridiplantae</taxon>
        <taxon>Streptophyta</taxon>
        <taxon>Embryophyta</taxon>
        <taxon>Tracheophyta</taxon>
        <taxon>Spermatophyta</taxon>
        <taxon>Magnoliopsida</taxon>
        <taxon>eudicotyledons</taxon>
        <taxon>Gunneridae</taxon>
        <taxon>Pentapetalae</taxon>
        <taxon>rosids</taxon>
        <taxon>malvids</taxon>
        <taxon>Sapindales</taxon>
        <taxon>Anacardiaceae</taxon>
        <taxon>Pistacia</taxon>
    </lineage>
</organism>